<accession>A0ABS8WE72</accession>
<keyword evidence="3" id="KW-1185">Reference proteome</keyword>
<proteinExistence type="predicted"/>
<gene>
    <name evidence="2" type="ORF">K6Y31_16650</name>
</gene>
<dbReference type="Proteomes" id="UP001201273">
    <property type="component" value="Unassembled WGS sequence"/>
</dbReference>
<evidence type="ECO:0000313" key="3">
    <source>
        <dbReference type="Proteomes" id="UP001201273"/>
    </source>
</evidence>
<name>A0ABS8WE72_9GAMM</name>
<keyword evidence="1" id="KW-1133">Transmembrane helix</keyword>
<organism evidence="2 3">
    <name type="scientific">Motilimonas cestriensis</name>
    <dbReference type="NCBI Taxonomy" id="2742685"/>
    <lineage>
        <taxon>Bacteria</taxon>
        <taxon>Pseudomonadati</taxon>
        <taxon>Pseudomonadota</taxon>
        <taxon>Gammaproteobacteria</taxon>
        <taxon>Alteromonadales</taxon>
        <taxon>Alteromonadales genera incertae sedis</taxon>
        <taxon>Motilimonas</taxon>
    </lineage>
</organism>
<protein>
    <submittedName>
        <fullName evidence="2">Uncharacterized protein</fullName>
    </submittedName>
</protein>
<evidence type="ECO:0000313" key="2">
    <source>
        <dbReference type="EMBL" id="MCE2596427.1"/>
    </source>
</evidence>
<evidence type="ECO:0000256" key="1">
    <source>
        <dbReference type="SAM" id="Phobius"/>
    </source>
</evidence>
<reference evidence="2 3" key="1">
    <citation type="journal article" date="2022" name="Environ. Microbiol. Rep.">
        <title>Eco-phylogenetic analyses reveal divergent evolution of vitamin B12 metabolism in the marine bacterial family 'Psychromonadaceae'.</title>
        <authorList>
            <person name="Jin X."/>
            <person name="Yang Y."/>
            <person name="Cao H."/>
            <person name="Gao B."/>
            <person name="Zhao Z."/>
        </authorList>
    </citation>
    <scope>NUCLEOTIDE SEQUENCE [LARGE SCALE GENOMIC DNA]</scope>
    <source>
        <strain evidence="2 3">MKS20</strain>
    </source>
</reference>
<comment type="caution">
    <text evidence="2">The sequence shown here is derived from an EMBL/GenBank/DDBJ whole genome shotgun (WGS) entry which is preliminary data.</text>
</comment>
<feature type="transmembrane region" description="Helical" evidence="1">
    <location>
        <begin position="6"/>
        <end position="24"/>
    </location>
</feature>
<keyword evidence="1" id="KW-0812">Transmembrane</keyword>
<dbReference type="RefSeq" id="WP_233054068.1">
    <property type="nucleotide sequence ID" value="NZ_JAIMJA010000019.1"/>
</dbReference>
<sequence>MGLFIFYFVDVGAVFIIAAGALSIRTADRCNIIKEPRVAISSKFKNILNKSKAFFTKAALIILKVIFAIVLVQVLLVGVVFGINHYYRTPLQQFCSEVELNKPVSDVITLAEGHSFFILDMRDKYDRVGILNHRAHYFRYECAITVVNDVVTETKMVIAD</sequence>
<feature type="transmembrane region" description="Helical" evidence="1">
    <location>
        <begin position="58"/>
        <end position="83"/>
    </location>
</feature>
<keyword evidence="1" id="KW-0472">Membrane</keyword>
<dbReference type="EMBL" id="JAIMJA010000019">
    <property type="protein sequence ID" value="MCE2596427.1"/>
    <property type="molecule type" value="Genomic_DNA"/>
</dbReference>